<keyword evidence="4" id="KW-1185">Reference proteome</keyword>
<dbReference type="InterPro" id="IPR019446">
    <property type="entry name" value="BMT5-like"/>
</dbReference>
<dbReference type="SUPFAM" id="SSF53335">
    <property type="entry name" value="S-adenosyl-L-methionine-dependent methyltransferases"/>
    <property type="match status" value="1"/>
</dbReference>
<dbReference type="GeneID" id="80878432"/>
<dbReference type="RefSeq" id="XP_056039110.1">
    <property type="nucleotide sequence ID" value="XM_056183743.1"/>
</dbReference>
<evidence type="ECO:0000256" key="1">
    <source>
        <dbReference type="SAM" id="MobiDB-lite"/>
    </source>
</evidence>
<dbReference type="GO" id="GO:0070042">
    <property type="term" value="F:rRNA (uridine-N3-)-methyltransferase activity"/>
    <property type="evidence" value="ECO:0007669"/>
    <property type="project" value="InterPro"/>
</dbReference>
<name>A0AAF0AXK4_9SCHI</name>
<evidence type="ECO:0000313" key="4">
    <source>
        <dbReference type="Proteomes" id="UP001212411"/>
    </source>
</evidence>
<proteinExistence type="predicted"/>
<dbReference type="InterPro" id="IPR029063">
    <property type="entry name" value="SAM-dependent_MTases_sf"/>
</dbReference>
<dbReference type="Proteomes" id="UP001212411">
    <property type="component" value="Chromosome 3"/>
</dbReference>
<gene>
    <name evidence="3" type="primary">bmt5</name>
    <name evidence="3" type="ORF">SOMG_04968</name>
</gene>
<evidence type="ECO:0000259" key="2">
    <source>
        <dbReference type="Pfam" id="PF10354"/>
    </source>
</evidence>
<dbReference type="GO" id="GO:0070475">
    <property type="term" value="P:rRNA base methylation"/>
    <property type="evidence" value="ECO:0007669"/>
    <property type="project" value="InterPro"/>
</dbReference>
<organism evidence="3 4">
    <name type="scientific">Schizosaccharomyces osmophilus</name>
    <dbReference type="NCBI Taxonomy" id="2545709"/>
    <lineage>
        <taxon>Eukaryota</taxon>
        <taxon>Fungi</taxon>
        <taxon>Dikarya</taxon>
        <taxon>Ascomycota</taxon>
        <taxon>Taphrinomycotina</taxon>
        <taxon>Schizosaccharomycetes</taxon>
        <taxon>Schizosaccharomycetales</taxon>
        <taxon>Schizosaccharomycetaceae</taxon>
        <taxon>Schizosaccharomyces</taxon>
    </lineage>
</organism>
<feature type="domain" description="25S rRNA (uridine-N(3))-methyltransferase BMT5-like" evidence="2">
    <location>
        <begin position="61"/>
        <end position="226"/>
    </location>
</feature>
<dbReference type="KEGG" id="som:SOMG_04968"/>
<dbReference type="PANTHER" id="PTHR11538:SF26">
    <property type="entry name" value="FERREDOXIN-FOLD ANTICODON-BINDING DOMAIN-CONTAINING PROTEIN 1"/>
    <property type="match status" value="1"/>
</dbReference>
<sequence length="283" mass="32717">MGKKERSKKQRKPSEKQETENGPFSALKKKNPLQTDKIKKTHAKPRNFRYVPPFERNHRFLLIGEGNFSFAASLQKHHLDDEAALLATCYDSKADVELKYPDSSGYIEQVLQSGGEIIYDVDATRLKQNRKLRNRQFDTILWNFPHSGKGIKDQDRNILDNQKMLLEFFKQSKEFLSENGVIVITLAETKPYNMWNLKGLAKEAGFISLMTEPFDSSCYPEYSHRRTIGWKEGISEKSNWKGELRDSRHYCFVAAGSKVVPYNQKKHFNPKQDSIDSSDDSLD</sequence>
<reference evidence="3 4" key="1">
    <citation type="journal article" date="2023" name="G3 (Bethesda)">
        <title>A high-quality reference genome for the fission yeast Schizosaccharomyces osmophilus.</title>
        <authorList>
            <person name="Jia G.S."/>
            <person name="Zhang W.C."/>
            <person name="Liang Y."/>
            <person name="Liu X.H."/>
            <person name="Rhind N."/>
            <person name="Pidoux A."/>
            <person name="Brysch-Herzberg M."/>
            <person name="Du L.L."/>
        </authorList>
    </citation>
    <scope>NUCLEOTIDE SEQUENCE [LARGE SCALE GENOMIC DNA]</scope>
    <source>
        <strain evidence="3 4">CBS 15793</strain>
    </source>
</reference>
<feature type="region of interest" description="Disordered" evidence="1">
    <location>
        <begin position="1"/>
        <end position="35"/>
    </location>
</feature>
<dbReference type="EMBL" id="CP115613">
    <property type="protein sequence ID" value="WBW74867.1"/>
    <property type="molecule type" value="Genomic_DNA"/>
</dbReference>
<feature type="compositionally biased region" description="Basic residues" evidence="1">
    <location>
        <begin position="1"/>
        <end position="11"/>
    </location>
</feature>
<evidence type="ECO:0000313" key="3">
    <source>
        <dbReference type="EMBL" id="WBW74867.1"/>
    </source>
</evidence>
<protein>
    <submittedName>
        <fullName evidence="3">Ribosome biogenesis protein Bmt5</fullName>
    </submittedName>
</protein>
<dbReference type="Pfam" id="PF10354">
    <property type="entry name" value="BMT5-like"/>
    <property type="match status" value="1"/>
</dbReference>
<dbReference type="GO" id="GO:0005737">
    <property type="term" value="C:cytoplasm"/>
    <property type="evidence" value="ECO:0007669"/>
    <property type="project" value="TreeGrafter"/>
</dbReference>
<dbReference type="AlphaFoldDB" id="A0AAF0AXK4"/>
<dbReference type="PANTHER" id="PTHR11538">
    <property type="entry name" value="PHENYLALANYL-TRNA SYNTHETASE"/>
    <property type="match status" value="1"/>
</dbReference>
<accession>A0AAF0AXK4</accession>